<protein>
    <submittedName>
        <fullName evidence="3">NAD(P)-dependent dehydrogenase, short-chain alcohol dehydrogenase family</fullName>
    </submittedName>
</protein>
<dbReference type="InterPro" id="IPR051122">
    <property type="entry name" value="SDR_DHRS6-like"/>
</dbReference>
<dbReference type="InterPro" id="IPR002347">
    <property type="entry name" value="SDR_fam"/>
</dbReference>
<evidence type="ECO:0000313" key="4">
    <source>
        <dbReference type="Proteomes" id="UP000198648"/>
    </source>
</evidence>
<keyword evidence="2" id="KW-0560">Oxidoreductase</keyword>
<dbReference type="SUPFAM" id="SSF51735">
    <property type="entry name" value="NAD(P)-binding Rossmann-fold domains"/>
    <property type="match status" value="1"/>
</dbReference>
<dbReference type="PANTHER" id="PTHR43477">
    <property type="entry name" value="DIHYDROANTICAPSIN 7-DEHYDROGENASE"/>
    <property type="match status" value="1"/>
</dbReference>
<dbReference type="GO" id="GO:0016491">
    <property type="term" value="F:oxidoreductase activity"/>
    <property type="evidence" value="ECO:0007669"/>
    <property type="project" value="UniProtKB-KW"/>
</dbReference>
<dbReference type="PRINTS" id="PR00081">
    <property type="entry name" value="GDHRDH"/>
</dbReference>
<name>A0A1H9CA01_9FLAO</name>
<dbReference type="RefSeq" id="WP_091467786.1">
    <property type="nucleotide sequence ID" value="NZ_FOEI01000004.1"/>
</dbReference>
<reference evidence="3 4" key="1">
    <citation type="submission" date="2016-10" db="EMBL/GenBank/DDBJ databases">
        <authorList>
            <person name="de Groot N.N."/>
        </authorList>
    </citation>
    <scope>NUCLEOTIDE SEQUENCE [LARGE SCALE GENOMIC DNA]</scope>
    <source>
        <strain evidence="3 4">DSM 27078</strain>
    </source>
</reference>
<dbReference type="CDD" id="cd05233">
    <property type="entry name" value="SDR_c"/>
    <property type="match status" value="1"/>
</dbReference>
<proteinExistence type="inferred from homology"/>
<dbReference type="Proteomes" id="UP000198648">
    <property type="component" value="Unassembled WGS sequence"/>
</dbReference>
<sequence>MKNYLIVGGSKGVGEQIVQELSEKGNFCHVISRTNPTYSFNGNWYQLDALNDELPQLESLDGLVYCLGSINLKPFHRLSLDDFKSDYAINVEGAIKAFQYYLPALKKSELASVVMFSTVAVQSGMPFHASIAASKGAIEGLVKSFAAEFAPKIRVNAIAPSLIDTPLASGILRSELIKENIIAKHPLKRILNPTDVSKTACFLLSDDSNGITGQIIVQDNGLVSLSY</sequence>
<organism evidence="3 4">
    <name type="scientific">Flavobacterium urocaniciphilum</name>
    <dbReference type="NCBI Taxonomy" id="1299341"/>
    <lineage>
        <taxon>Bacteria</taxon>
        <taxon>Pseudomonadati</taxon>
        <taxon>Bacteroidota</taxon>
        <taxon>Flavobacteriia</taxon>
        <taxon>Flavobacteriales</taxon>
        <taxon>Flavobacteriaceae</taxon>
        <taxon>Flavobacterium</taxon>
    </lineage>
</organism>
<dbReference type="STRING" id="1299341.SAMN05444005_104124"/>
<dbReference type="PANTHER" id="PTHR43477:SF1">
    <property type="entry name" value="DIHYDROANTICAPSIN 7-DEHYDROGENASE"/>
    <property type="match status" value="1"/>
</dbReference>
<dbReference type="InterPro" id="IPR036291">
    <property type="entry name" value="NAD(P)-bd_dom_sf"/>
</dbReference>
<dbReference type="EMBL" id="FOEI01000004">
    <property type="protein sequence ID" value="SEP97982.1"/>
    <property type="molecule type" value="Genomic_DNA"/>
</dbReference>
<comment type="similarity">
    <text evidence="1">Belongs to the short-chain dehydrogenases/reductases (SDR) family.</text>
</comment>
<keyword evidence="4" id="KW-1185">Reference proteome</keyword>
<dbReference type="Pfam" id="PF13561">
    <property type="entry name" value="adh_short_C2"/>
    <property type="match status" value="1"/>
</dbReference>
<evidence type="ECO:0000256" key="2">
    <source>
        <dbReference type="ARBA" id="ARBA00023002"/>
    </source>
</evidence>
<dbReference type="OrthoDB" id="9803333at2"/>
<evidence type="ECO:0000313" key="3">
    <source>
        <dbReference type="EMBL" id="SEP97982.1"/>
    </source>
</evidence>
<accession>A0A1H9CA01</accession>
<gene>
    <name evidence="3" type="ORF">SAMN05444005_104124</name>
</gene>
<dbReference type="Gene3D" id="3.40.50.720">
    <property type="entry name" value="NAD(P)-binding Rossmann-like Domain"/>
    <property type="match status" value="1"/>
</dbReference>
<evidence type="ECO:0000256" key="1">
    <source>
        <dbReference type="ARBA" id="ARBA00006484"/>
    </source>
</evidence>
<dbReference type="AlphaFoldDB" id="A0A1H9CA01"/>